<feature type="binding site" evidence="8">
    <location>
        <position position="27"/>
    </location>
    <ligand>
        <name>[4Fe-4S] cluster</name>
        <dbReference type="ChEBI" id="CHEBI:49883"/>
        <note>4Fe-4S-S-AdoMet</note>
    </ligand>
</feature>
<keyword evidence="5 8" id="KW-0408">Iron</keyword>
<feature type="binding site" evidence="8">
    <location>
        <begin position="8"/>
        <end position="10"/>
    </location>
    <ligand>
        <name>substrate</name>
    </ligand>
</feature>
<dbReference type="SFLD" id="SFLDS00029">
    <property type="entry name" value="Radical_SAM"/>
    <property type="match status" value="1"/>
</dbReference>
<evidence type="ECO:0000256" key="3">
    <source>
        <dbReference type="ARBA" id="ARBA00022723"/>
    </source>
</evidence>
<dbReference type="UniPathway" id="UPA00391"/>
<feature type="binding site" evidence="8">
    <location>
        <position position="36"/>
    </location>
    <ligand>
        <name>Mg(2+)</name>
        <dbReference type="ChEBI" id="CHEBI:18420"/>
    </ligand>
</feature>
<comment type="subunit">
    <text evidence="8">Homodimer.</text>
</comment>
<dbReference type="GO" id="GO:1904047">
    <property type="term" value="F:S-adenosyl-L-methionine binding"/>
    <property type="evidence" value="ECO:0007669"/>
    <property type="project" value="UniProtKB-UniRule"/>
</dbReference>
<dbReference type="InterPro" id="IPR024924">
    <property type="entry name" value="7-CO-7-deazaguanine_synth-like"/>
</dbReference>
<dbReference type="Proteomes" id="UP000243205">
    <property type="component" value="Unassembled WGS sequence"/>
</dbReference>
<evidence type="ECO:0000256" key="4">
    <source>
        <dbReference type="ARBA" id="ARBA00022842"/>
    </source>
</evidence>
<reference evidence="11" key="1">
    <citation type="submission" date="2016-10" db="EMBL/GenBank/DDBJ databases">
        <authorList>
            <person name="Varghese N."/>
            <person name="Submissions S."/>
        </authorList>
    </citation>
    <scope>NUCLEOTIDE SEQUENCE [LARGE SCALE GENOMIC DNA]</scope>
    <source>
        <strain evidence="11">DSM 8987</strain>
    </source>
</reference>
<evidence type="ECO:0000256" key="7">
    <source>
        <dbReference type="ARBA" id="ARBA00023239"/>
    </source>
</evidence>
<evidence type="ECO:0000256" key="6">
    <source>
        <dbReference type="ARBA" id="ARBA00023014"/>
    </source>
</evidence>
<comment type="cofactor">
    <cofactor evidence="8">
        <name>S-adenosyl-L-methionine</name>
        <dbReference type="ChEBI" id="CHEBI:59789"/>
    </cofactor>
    <text evidence="8">Binds 1 S-adenosyl-L-methionine per subunit.</text>
</comment>
<evidence type="ECO:0000256" key="5">
    <source>
        <dbReference type="ARBA" id="ARBA00023004"/>
    </source>
</evidence>
<feature type="binding site" evidence="8">
    <location>
        <begin position="33"/>
        <end position="35"/>
    </location>
    <ligand>
        <name>S-adenosyl-L-methionine</name>
        <dbReference type="ChEBI" id="CHEBI:59789"/>
    </ligand>
</feature>
<dbReference type="GO" id="GO:0008616">
    <property type="term" value="P:tRNA queuosine(34) biosynthetic process"/>
    <property type="evidence" value="ECO:0007669"/>
    <property type="project" value="UniProtKB-UniRule"/>
</dbReference>
<keyword evidence="7 8" id="KW-0456">Lyase</keyword>
<feature type="binding site" evidence="8">
    <location>
        <position position="88"/>
    </location>
    <ligand>
        <name>substrate</name>
    </ligand>
</feature>
<feature type="domain" description="Radical SAM core" evidence="9">
    <location>
        <begin position="25"/>
        <end position="143"/>
    </location>
</feature>
<keyword evidence="11" id="KW-1185">Reference proteome</keyword>
<comment type="cofactor">
    <cofactor evidence="8">
        <name>[4Fe-4S] cluster</name>
        <dbReference type="ChEBI" id="CHEBI:49883"/>
    </cofactor>
    <text evidence="8">Binds 1 [4Fe-4S] cluster. The cluster is coordinated with 3 cysteines and an exchangeable S-adenosyl-L-methionine.</text>
</comment>
<dbReference type="Gene3D" id="3.20.20.70">
    <property type="entry name" value="Aldolase class I"/>
    <property type="match status" value="1"/>
</dbReference>
<evidence type="ECO:0000259" key="9">
    <source>
        <dbReference type="Pfam" id="PF04055"/>
    </source>
</evidence>
<comment type="pathway">
    <text evidence="8">Purine metabolism; 7-cyano-7-deazaguanine biosynthesis.</text>
</comment>
<keyword evidence="2 8" id="KW-0949">S-adenosyl-L-methionine</keyword>
<comment type="similarity">
    <text evidence="8">Belongs to the radical SAM superfamily. 7-carboxy-7-deazaguanine synthase family.</text>
</comment>
<dbReference type="InterPro" id="IPR007197">
    <property type="entry name" value="rSAM"/>
</dbReference>
<dbReference type="AlphaFoldDB" id="A0A1G7AHY7"/>
<keyword evidence="1 8" id="KW-0004">4Fe-4S</keyword>
<accession>A0A1G7AHY7</accession>
<evidence type="ECO:0000313" key="11">
    <source>
        <dbReference type="Proteomes" id="UP000243205"/>
    </source>
</evidence>
<gene>
    <name evidence="8" type="primary">queE</name>
    <name evidence="10" type="ORF">SAMN05661003_10454</name>
</gene>
<dbReference type="GO" id="GO:0016840">
    <property type="term" value="F:carbon-nitrogen lyase activity"/>
    <property type="evidence" value="ECO:0007669"/>
    <property type="project" value="UniProtKB-UniRule"/>
</dbReference>
<dbReference type="InterPro" id="IPR058240">
    <property type="entry name" value="rSAM_sf"/>
</dbReference>
<feature type="binding site" evidence="8">
    <location>
        <position position="31"/>
    </location>
    <ligand>
        <name>[4Fe-4S] cluster</name>
        <dbReference type="ChEBI" id="CHEBI:49883"/>
        <note>4Fe-4S-S-AdoMet</note>
    </ligand>
</feature>
<evidence type="ECO:0000256" key="1">
    <source>
        <dbReference type="ARBA" id="ARBA00022485"/>
    </source>
</evidence>
<dbReference type="EC" id="4.3.99.3" evidence="8"/>
<proteinExistence type="inferred from homology"/>
<dbReference type="PANTHER" id="PTHR42836">
    <property type="entry name" value="7-CARBOXY-7-DEAZAGUANINE SYNTHASE"/>
    <property type="match status" value="1"/>
</dbReference>
<feature type="binding site" evidence="8">
    <location>
        <position position="34"/>
    </location>
    <ligand>
        <name>[4Fe-4S] cluster</name>
        <dbReference type="ChEBI" id="CHEBI:49883"/>
        <note>4Fe-4S-S-AdoMet</note>
    </ligand>
</feature>
<evidence type="ECO:0000256" key="2">
    <source>
        <dbReference type="ARBA" id="ARBA00022691"/>
    </source>
</evidence>
<feature type="binding site" evidence="8">
    <location>
        <position position="90"/>
    </location>
    <ligand>
        <name>S-adenosyl-L-methionine</name>
        <dbReference type="ChEBI" id="CHEBI:59789"/>
    </ligand>
</feature>
<dbReference type="PANTHER" id="PTHR42836:SF1">
    <property type="entry name" value="7-CARBOXY-7-DEAZAGUANINE SYNTHASE"/>
    <property type="match status" value="1"/>
</dbReference>
<comment type="function">
    <text evidence="8">Catalyzes the complex heterocyclic radical-mediated conversion of 6-carboxy-5,6,7,8-tetrahydropterin (CPH4) to 7-carboxy-7-deazaguanine (CDG), a step common to the biosynthetic pathways of all 7-deazapurine-containing compounds.</text>
</comment>
<name>A0A1G7AHY7_9BACT</name>
<dbReference type="SUPFAM" id="SSF102114">
    <property type="entry name" value="Radical SAM enzymes"/>
    <property type="match status" value="1"/>
</dbReference>
<keyword evidence="4 8" id="KW-0460">Magnesium</keyword>
<dbReference type="EMBL" id="FNAQ01000004">
    <property type="protein sequence ID" value="SDE14382.1"/>
    <property type="molecule type" value="Genomic_DNA"/>
</dbReference>
<keyword evidence="6 8" id="KW-0411">Iron-sulfur</keyword>
<dbReference type="GO" id="GO:0051539">
    <property type="term" value="F:4 iron, 4 sulfur cluster binding"/>
    <property type="evidence" value="ECO:0007669"/>
    <property type="project" value="UniProtKB-UniRule"/>
</dbReference>
<dbReference type="GO" id="GO:0000287">
    <property type="term" value="F:magnesium ion binding"/>
    <property type="evidence" value="ECO:0007669"/>
    <property type="project" value="UniProtKB-UniRule"/>
</dbReference>
<dbReference type="InterPro" id="IPR013785">
    <property type="entry name" value="Aldolase_TIM"/>
</dbReference>
<protein>
    <recommendedName>
        <fullName evidence="8">7-carboxy-7-deazaguanine synthase</fullName>
        <shortName evidence="8">CDG synthase</shortName>
        <ecNumber evidence="8">4.3.99.3</ecNumber>
    </recommendedName>
    <alternativeName>
        <fullName evidence="8">Queuosine biosynthesis protein QueE</fullName>
    </alternativeName>
</protein>
<evidence type="ECO:0000256" key="8">
    <source>
        <dbReference type="HAMAP-Rule" id="MF_00917"/>
    </source>
</evidence>
<dbReference type="RefSeq" id="WP_171906333.1">
    <property type="nucleotide sequence ID" value="NZ_FNAQ01000004.1"/>
</dbReference>
<dbReference type="STRING" id="57664.SAMN05661003_10454"/>
<comment type="cofactor">
    <cofactor evidence="8">
        <name>Mg(2+)</name>
        <dbReference type="ChEBI" id="CHEBI:18420"/>
    </cofactor>
</comment>
<feature type="binding site" evidence="8">
    <location>
        <position position="23"/>
    </location>
    <ligand>
        <name>substrate</name>
    </ligand>
</feature>
<dbReference type="Pfam" id="PF04055">
    <property type="entry name" value="Radical_SAM"/>
    <property type="match status" value="1"/>
</dbReference>
<keyword evidence="8" id="KW-0671">Queuosine biosynthesis</keyword>
<comment type="catalytic activity">
    <reaction evidence="8">
        <text>6-carboxy-5,6,7,8-tetrahydropterin + H(+) = 7-carboxy-7-carbaguanine + NH4(+)</text>
        <dbReference type="Rhea" id="RHEA:27974"/>
        <dbReference type="ChEBI" id="CHEBI:15378"/>
        <dbReference type="ChEBI" id="CHEBI:28938"/>
        <dbReference type="ChEBI" id="CHEBI:61032"/>
        <dbReference type="ChEBI" id="CHEBI:61036"/>
        <dbReference type="EC" id="4.3.99.3"/>
    </reaction>
</comment>
<evidence type="ECO:0000313" key="10">
    <source>
        <dbReference type="EMBL" id="SDE14382.1"/>
    </source>
</evidence>
<dbReference type="HAMAP" id="MF_00917">
    <property type="entry name" value="QueE"/>
    <property type="match status" value="1"/>
</dbReference>
<sequence length="241" mass="26094">MLELFSSVQGEGLLIGCRQIFLRLAGCNLCCAYCDTDFAPSAHCRVEQQPGSGQFVLWPNPVALPMVLGQIRDWLQQAPGAHHSLALTGGEPLLHGALLRDWLPQLRGLLPVQLETNGTLPQALAELLPWLDFVAMDIKLASQTGVPTPWAAHDEFLRLAAQRCCWVKLVVGPGTATTELEQAAALVVQRAPAATLVLQPRTLDHRCSLSAAELLAMQTVVAGLGVEVRVIGQMHRYLGML</sequence>
<keyword evidence="3 8" id="KW-0479">Metal-binding</keyword>
<organism evidence="10 11">
    <name type="scientific">Desulfuromonas thiophila</name>
    <dbReference type="NCBI Taxonomy" id="57664"/>
    <lineage>
        <taxon>Bacteria</taxon>
        <taxon>Pseudomonadati</taxon>
        <taxon>Thermodesulfobacteriota</taxon>
        <taxon>Desulfuromonadia</taxon>
        <taxon>Desulfuromonadales</taxon>
        <taxon>Desulfuromonadaceae</taxon>
        <taxon>Desulfuromonas</taxon>
    </lineage>
</organism>
<comment type="caution">
    <text evidence="8">Lacks conserved residue(s) required for the propagation of feature annotation.</text>
</comment>